<protein>
    <submittedName>
        <fullName evidence="4">3-deoxy-manno-octulosonate cytidylyltransferase (CMP-KDO synthetase)</fullName>
    </submittedName>
</protein>
<dbReference type="GO" id="GO:0009103">
    <property type="term" value="P:lipopolysaccharide biosynthetic process"/>
    <property type="evidence" value="ECO:0007669"/>
    <property type="project" value="UniProtKB-KW"/>
</dbReference>
<reference evidence="4 5" key="1">
    <citation type="submission" date="2018-08" db="EMBL/GenBank/DDBJ databases">
        <title>Genomic Encyclopedia of Type Strains, Phase IV (KMG-IV): sequencing the most valuable type-strain genomes for metagenomic binning, comparative biology and taxonomic classification.</title>
        <authorList>
            <person name="Goeker M."/>
        </authorList>
    </citation>
    <scope>NUCLEOTIDE SEQUENCE [LARGE SCALE GENOMIC DNA]</scope>
    <source>
        <strain evidence="4 5">DSM 25527</strain>
    </source>
</reference>
<name>A0A397PDJ5_9SPHN</name>
<evidence type="ECO:0000313" key="4">
    <source>
        <dbReference type="EMBL" id="RIA45999.1"/>
    </source>
</evidence>
<evidence type="ECO:0000256" key="3">
    <source>
        <dbReference type="ARBA" id="ARBA00022985"/>
    </source>
</evidence>
<dbReference type="EMBL" id="QXDC01000002">
    <property type="protein sequence ID" value="RIA45999.1"/>
    <property type="molecule type" value="Genomic_DNA"/>
</dbReference>
<evidence type="ECO:0000256" key="1">
    <source>
        <dbReference type="ARBA" id="ARBA00022679"/>
    </source>
</evidence>
<proteinExistence type="predicted"/>
<dbReference type="InterPro" id="IPR003329">
    <property type="entry name" value="Cytidylyl_trans"/>
</dbReference>
<dbReference type="Gene3D" id="3.90.550.10">
    <property type="entry name" value="Spore Coat Polysaccharide Biosynthesis Protein SpsA, Chain A"/>
    <property type="match status" value="1"/>
</dbReference>
<keyword evidence="2 4" id="KW-0548">Nucleotidyltransferase</keyword>
<keyword evidence="3" id="KW-0448">Lipopolysaccharide biosynthesis</keyword>
<dbReference type="PANTHER" id="PTHR42866">
    <property type="entry name" value="3-DEOXY-MANNO-OCTULOSONATE CYTIDYLYLTRANSFERASE"/>
    <property type="match status" value="1"/>
</dbReference>
<dbReference type="AlphaFoldDB" id="A0A397PDJ5"/>
<dbReference type="InterPro" id="IPR029044">
    <property type="entry name" value="Nucleotide-diphossugar_trans"/>
</dbReference>
<dbReference type="NCBIfam" id="NF003950">
    <property type="entry name" value="PRK05450.1-3"/>
    <property type="match status" value="1"/>
</dbReference>
<keyword evidence="1 4" id="KW-0808">Transferase</keyword>
<dbReference type="Proteomes" id="UP000266568">
    <property type="component" value="Unassembled WGS sequence"/>
</dbReference>
<organism evidence="4 5">
    <name type="scientific">Hephaestia caeni</name>
    <dbReference type="NCBI Taxonomy" id="645617"/>
    <lineage>
        <taxon>Bacteria</taxon>
        <taxon>Pseudomonadati</taxon>
        <taxon>Pseudomonadota</taxon>
        <taxon>Alphaproteobacteria</taxon>
        <taxon>Sphingomonadales</taxon>
        <taxon>Sphingomonadaceae</taxon>
        <taxon>Hephaestia</taxon>
    </lineage>
</organism>
<dbReference type="GO" id="GO:0005829">
    <property type="term" value="C:cytosol"/>
    <property type="evidence" value="ECO:0007669"/>
    <property type="project" value="TreeGrafter"/>
</dbReference>
<comment type="caution">
    <text evidence="4">The sequence shown here is derived from an EMBL/GenBank/DDBJ whole genome shotgun (WGS) entry which is preliminary data.</text>
</comment>
<dbReference type="PANTHER" id="PTHR42866:SF2">
    <property type="entry name" value="3-DEOXY-MANNO-OCTULOSONATE CYTIDYLYLTRANSFERASE, MITOCHONDRIAL"/>
    <property type="match status" value="1"/>
</dbReference>
<gene>
    <name evidence="4" type="ORF">DFR49_0528</name>
</gene>
<dbReference type="CDD" id="cd02517">
    <property type="entry name" value="CMP-KDO-Synthetase"/>
    <property type="match status" value="1"/>
</dbReference>
<dbReference type="SUPFAM" id="SSF53448">
    <property type="entry name" value="Nucleotide-diphospho-sugar transferases"/>
    <property type="match status" value="1"/>
</dbReference>
<sequence length="276" mass="30257">MRVVGGKEFTCEDRGVAIIIPARFGSTRFPGKSLAELRGVSGAPKSLLLRSWEAANRVDGVDEIWIATDDIRIRDAAEQFGARVVMTSSDCRNGTERCTEAVLAADIKSDLIVNFQGDAPLTPPLAVEALIQTMHDAPCVEVATTMVRCSPVAADCLRVDETAGRSRATTVVFDRNFDALYFSRSIIPFVPERMARPPVYLHVGVFGYRRDALMHYPGLEPSVFEETEGLEQLRFLDAGIPIRMIEVGTPPGGVWEVDCPSDLVSVEAALVERHLH</sequence>
<dbReference type="Pfam" id="PF02348">
    <property type="entry name" value="CTP_transf_3"/>
    <property type="match status" value="1"/>
</dbReference>
<dbReference type="InterPro" id="IPR004528">
    <property type="entry name" value="KdsB"/>
</dbReference>
<accession>A0A397PDJ5</accession>
<dbReference type="GO" id="GO:0008690">
    <property type="term" value="F:3-deoxy-manno-octulosonate cytidylyltransferase activity"/>
    <property type="evidence" value="ECO:0007669"/>
    <property type="project" value="InterPro"/>
</dbReference>
<dbReference type="NCBIfam" id="NF003952">
    <property type="entry name" value="PRK05450.1-5"/>
    <property type="match status" value="1"/>
</dbReference>
<keyword evidence="5" id="KW-1185">Reference proteome</keyword>
<evidence type="ECO:0000313" key="5">
    <source>
        <dbReference type="Proteomes" id="UP000266568"/>
    </source>
</evidence>
<evidence type="ECO:0000256" key="2">
    <source>
        <dbReference type="ARBA" id="ARBA00022695"/>
    </source>
</evidence>